<evidence type="ECO:0000259" key="12">
    <source>
        <dbReference type="PROSITE" id="PS51379"/>
    </source>
</evidence>
<evidence type="ECO:0000256" key="2">
    <source>
        <dbReference type="ARBA" id="ARBA00022475"/>
    </source>
</evidence>
<accession>A0ABR5A057</accession>
<evidence type="ECO:0000256" key="4">
    <source>
        <dbReference type="ARBA" id="ARBA00022692"/>
    </source>
</evidence>
<evidence type="ECO:0000256" key="5">
    <source>
        <dbReference type="ARBA" id="ARBA00022723"/>
    </source>
</evidence>
<dbReference type="RefSeq" id="WP_041067535.1">
    <property type="nucleotide sequence ID" value="NZ_JXAL01000033.1"/>
</dbReference>
<evidence type="ECO:0000256" key="3">
    <source>
        <dbReference type="ARBA" id="ARBA00022485"/>
    </source>
</evidence>
<proteinExistence type="predicted"/>
<feature type="transmembrane region" description="Helical" evidence="11">
    <location>
        <begin position="208"/>
        <end position="227"/>
    </location>
</feature>
<dbReference type="Pfam" id="PF13187">
    <property type="entry name" value="Fer4_9"/>
    <property type="match status" value="1"/>
</dbReference>
<feature type="transmembrane region" description="Helical" evidence="11">
    <location>
        <begin position="111"/>
        <end position="133"/>
    </location>
</feature>
<evidence type="ECO:0000256" key="1">
    <source>
        <dbReference type="ARBA" id="ARBA00004651"/>
    </source>
</evidence>
<feature type="domain" description="4Fe-4S ferredoxin-type" evidence="12">
    <location>
        <begin position="325"/>
        <end position="355"/>
    </location>
</feature>
<feature type="transmembrane region" description="Helical" evidence="11">
    <location>
        <begin position="181"/>
        <end position="201"/>
    </location>
</feature>
<dbReference type="Pfam" id="PF02665">
    <property type="entry name" value="Nitrate_red_gam"/>
    <property type="match status" value="1"/>
</dbReference>
<keyword evidence="6 11" id="KW-1133">Transmembrane helix</keyword>
<feature type="transmembrane region" description="Helical" evidence="11">
    <location>
        <begin position="154"/>
        <end position="175"/>
    </location>
</feature>
<dbReference type="Gene3D" id="1.20.950.20">
    <property type="entry name" value="Transmembrane di-heme cytochromes, Chain C"/>
    <property type="match status" value="1"/>
</dbReference>
<dbReference type="PANTHER" id="PTHR43255">
    <property type="entry name" value="IRON-SULFUR-BINDING OXIDOREDUCTASE FADF-RELATED-RELATED"/>
    <property type="match status" value="1"/>
</dbReference>
<evidence type="ECO:0000256" key="11">
    <source>
        <dbReference type="SAM" id="Phobius"/>
    </source>
</evidence>
<evidence type="ECO:0000313" key="14">
    <source>
        <dbReference type="Proteomes" id="UP000054526"/>
    </source>
</evidence>
<dbReference type="Proteomes" id="UP000054526">
    <property type="component" value="Unassembled WGS sequence"/>
</dbReference>
<evidence type="ECO:0000256" key="6">
    <source>
        <dbReference type="ARBA" id="ARBA00022989"/>
    </source>
</evidence>
<keyword evidence="8" id="KW-0408">Iron</keyword>
<comment type="caution">
    <text evidence="13">The sequence shown here is derived from an EMBL/GenBank/DDBJ whole genome shotgun (WGS) entry which is preliminary data.</text>
</comment>
<feature type="domain" description="4Fe-4S ferredoxin-type" evidence="12">
    <location>
        <begin position="276"/>
        <end position="307"/>
    </location>
</feature>
<keyword evidence="3" id="KW-0004">4Fe-4S</keyword>
<dbReference type="PROSITE" id="PS51379">
    <property type="entry name" value="4FE4S_FER_2"/>
    <property type="match status" value="2"/>
</dbReference>
<evidence type="ECO:0000256" key="8">
    <source>
        <dbReference type="ARBA" id="ARBA00023004"/>
    </source>
</evidence>
<dbReference type="InterPro" id="IPR017900">
    <property type="entry name" value="4Fe4S_Fe_S_CS"/>
</dbReference>
<organism evidence="13 14">
    <name type="scientific">Cohnella kolymensis</name>
    <dbReference type="NCBI Taxonomy" id="1590652"/>
    <lineage>
        <taxon>Bacteria</taxon>
        <taxon>Bacillati</taxon>
        <taxon>Bacillota</taxon>
        <taxon>Bacilli</taxon>
        <taxon>Bacillales</taxon>
        <taxon>Paenibacillaceae</taxon>
        <taxon>Cohnella</taxon>
    </lineage>
</organism>
<keyword evidence="9" id="KW-0411">Iron-sulfur</keyword>
<dbReference type="InterPro" id="IPR017896">
    <property type="entry name" value="4Fe4S_Fe-S-bd"/>
</dbReference>
<evidence type="ECO:0000313" key="13">
    <source>
        <dbReference type="EMBL" id="KIL34425.1"/>
    </source>
</evidence>
<dbReference type="SUPFAM" id="SSF103501">
    <property type="entry name" value="Respiratory nitrate reductase 1 gamma chain"/>
    <property type="match status" value="1"/>
</dbReference>
<keyword evidence="2" id="KW-1003">Cell membrane</keyword>
<keyword evidence="5" id="KW-0479">Metal-binding</keyword>
<dbReference type="InterPro" id="IPR009051">
    <property type="entry name" value="Helical_ferredxn"/>
</dbReference>
<dbReference type="SUPFAM" id="SSF46548">
    <property type="entry name" value="alpha-helical ferredoxin"/>
    <property type="match status" value="1"/>
</dbReference>
<keyword evidence="4 11" id="KW-0812">Transmembrane</keyword>
<dbReference type="InterPro" id="IPR023234">
    <property type="entry name" value="NarG-like_domain"/>
</dbReference>
<gene>
    <name evidence="13" type="ORF">SD71_20670</name>
</gene>
<dbReference type="InterPro" id="IPR036197">
    <property type="entry name" value="NarG-like_sf"/>
</dbReference>
<keyword evidence="10 11" id="KW-0472">Membrane</keyword>
<protein>
    <recommendedName>
        <fullName evidence="12">4Fe-4S ferredoxin-type domain-containing protein</fullName>
    </recommendedName>
</protein>
<keyword evidence="7" id="KW-0560">Oxidoreductase</keyword>
<dbReference type="InterPro" id="IPR051460">
    <property type="entry name" value="HdrC_iron-sulfur_subunit"/>
</dbReference>
<name>A0ABR5A057_9BACL</name>
<evidence type="ECO:0000256" key="9">
    <source>
        <dbReference type="ARBA" id="ARBA00023014"/>
    </source>
</evidence>
<feature type="transmembrane region" description="Helical" evidence="11">
    <location>
        <begin position="78"/>
        <end position="99"/>
    </location>
</feature>
<dbReference type="PANTHER" id="PTHR43255:SF1">
    <property type="entry name" value="IRON-SULFUR-BINDING OXIDOREDUCTASE FADF-RELATED"/>
    <property type="match status" value="1"/>
</dbReference>
<feature type="transmembrane region" description="Helical" evidence="11">
    <location>
        <begin position="16"/>
        <end position="34"/>
    </location>
</feature>
<sequence length="416" mass="48375">MIERNTFWMIPPMSRIYFYVLAVIATLIFVYGFYRRFRLWRRGRKERVRWSDVRTNFRYFWHMAVEQRKIRRDKLYGLMHRFTSYGFVVLFIGTVLVVVDYDLKVPLLRGGFYLIYKAVLDVFGVLFLIGLLIAIRIRVQKKRSRLWYSLKDNLLLWLLFVIGLGGYVLEGIRLAVTQVSYAVWSPIGYGLSLLFNGVPLFSADAYPLWWFSHAVFVFILIAVIPYTKLFHLFTAPLNMLFQPVKRTGKVSLPYRLDEVVQETPVQGVNKITDFTGWQLLSTDACTECGRCDSQCPAHLSAKPLSPRSIVTKIRDNMAKDREISFFISPEELQSCTTCGACVEACPVSINHIDLILSMRRGLIHRGVMHTEEENTLLRVEEQHNVWGKPWSERADWSRGLNIPNLQRGQEKKKQGV</sequence>
<evidence type="ECO:0000256" key="7">
    <source>
        <dbReference type="ARBA" id="ARBA00023002"/>
    </source>
</evidence>
<dbReference type="Gene3D" id="1.10.1060.10">
    <property type="entry name" value="Alpha-helical ferredoxin"/>
    <property type="match status" value="1"/>
</dbReference>
<reference evidence="13 14" key="1">
    <citation type="submission" date="2014-12" db="EMBL/GenBank/DDBJ databases">
        <title>Draft genome sequence of Cohnella kolymensis strain B-2846.</title>
        <authorList>
            <person name="Karlyshev A.V."/>
            <person name="Kudryashova E.B."/>
        </authorList>
    </citation>
    <scope>NUCLEOTIDE SEQUENCE [LARGE SCALE GENOMIC DNA]</scope>
    <source>
        <strain evidence="13 14">VKM B-2846</strain>
    </source>
</reference>
<dbReference type="EMBL" id="JXAL01000033">
    <property type="protein sequence ID" value="KIL34425.1"/>
    <property type="molecule type" value="Genomic_DNA"/>
</dbReference>
<comment type="subcellular location">
    <subcellularLocation>
        <location evidence="1">Cell membrane</location>
        <topology evidence="1">Multi-pass membrane protein</topology>
    </subcellularLocation>
</comment>
<keyword evidence="14" id="KW-1185">Reference proteome</keyword>
<evidence type="ECO:0000256" key="10">
    <source>
        <dbReference type="ARBA" id="ARBA00023136"/>
    </source>
</evidence>
<dbReference type="PROSITE" id="PS00198">
    <property type="entry name" value="4FE4S_FER_1"/>
    <property type="match status" value="1"/>
</dbReference>